<evidence type="ECO:0000256" key="6">
    <source>
        <dbReference type="RuleBase" id="RU003915"/>
    </source>
</evidence>
<evidence type="ECO:0000256" key="4">
    <source>
        <dbReference type="ARBA" id="ARBA00023235"/>
    </source>
</evidence>
<keyword evidence="4 5" id="KW-0413">Isomerase</keyword>
<evidence type="ECO:0000256" key="2">
    <source>
        <dbReference type="ARBA" id="ARBA00006577"/>
    </source>
</evidence>
<name>A0ABV2Q5U1_9BURK</name>
<feature type="domain" description="PPIase FKBP-type" evidence="8">
    <location>
        <begin position="116"/>
        <end position="203"/>
    </location>
</feature>
<dbReference type="Pfam" id="PF00254">
    <property type="entry name" value="FKBP_C"/>
    <property type="match status" value="1"/>
</dbReference>
<evidence type="ECO:0000313" key="9">
    <source>
        <dbReference type="EMBL" id="MET4576213.1"/>
    </source>
</evidence>
<accession>A0ABV2Q5U1</accession>
<comment type="caution">
    <text evidence="9">The sequence shown here is derived from an EMBL/GenBank/DDBJ whole genome shotgun (WGS) entry which is preliminary data.</text>
</comment>
<dbReference type="EC" id="5.2.1.8" evidence="6"/>
<proteinExistence type="inferred from homology"/>
<dbReference type="InterPro" id="IPR046357">
    <property type="entry name" value="PPIase_dom_sf"/>
</dbReference>
<dbReference type="EMBL" id="JBEPSH010000002">
    <property type="protein sequence ID" value="MET4576213.1"/>
    <property type="molecule type" value="Genomic_DNA"/>
</dbReference>
<keyword evidence="10" id="KW-1185">Reference proteome</keyword>
<dbReference type="SUPFAM" id="SSF54534">
    <property type="entry name" value="FKBP-like"/>
    <property type="match status" value="1"/>
</dbReference>
<feature type="region of interest" description="Disordered" evidence="7">
    <location>
        <begin position="24"/>
        <end position="52"/>
    </location>
</feature>
<dbReference type="PANTHER" id="PTHR43811:SF19">
    <property type="entry name" value="39 KDA FK506-BINDING NUCLEAR PROTEIN"/>
    <property type="match status" value="1"/>
</dbReference>
<dbReference type="PANTHER" id="PTHR43811">
    <property type="entry name" value="FKBP-TYPE PEPTIDYL-PROLYL CIS-TRANS ISOMERASE FKPA"/>
    <property type="match status" value="1"/>
</dbReference>
<reference evidence="9 10" key="1">
    <citation type="submission" date="2024-06" db="EMBL/GenBank/DDBJ databases">
        <title>Sorghum-associated microbial communities from plants grown in Nebraska, USA.</title>
        <authorList>
            <person name="Schachtman D."/>
        </authorList>
    </citation>
    <scope>NUCLEOTIDE SEQUENCE [LARGE SCALE GENOMIC DNA]</scope>
    <source>
        <strain evidence="9 10">2709</strain>
    </source>
</reference>
<organism evidence="9 10">
    <name type="scientific">Ottowia thiooxydans</name>
    <dbReference type="NCBI Taxonomy" id="219182"/>
    <lineage>
        <taxon>Bacteria</taxon>
        <taxon>Pseudomonadati</taxon>
        <taxon>Pseudomonadota</taxon>
        <taxon>Betaproteobacteria</taxon>
        <taxon>Burkholderiales</taxon>
        <taxon>Comamonadaceae</taxon>
        <taxon>Ottowia</taxon>
    </lineage>
</organism>
<keyword evidence="3 5" id="KW-0697">Rotamase</keyword>
<evidence type="ECO:0000259" key="8">
    <source>
        <dbReference type="PROSITE" id="PS50059"/>
    </source>
</evidence>
<dbReference type="Proteomes" id="UP001549320">
    <property type="component" value="Unassembled WGS sequence"/>
</dbReference>
<evidence type="ECO:0000313" key="10">
    <source>
        <dbReference type="Proteomes" id="UP001549320"/>
    </source>
</evidence>
<comment type="catalytic activity">
    <reaction evidence="1 5 6">
        <text>[protein]-peptidylproline (omega=180) = [protein]-peptidylproline (omega=0)</text>
        <dbReference type="Rhea" id="RHEA:16237"/>
        <dbReference type="Rhea" id="RHEA-COMP:10747"/>
        <dbReference type="Rhea" id="RHEA-COMP:10748"/>
        <dbReference type="ChEBI" id="CHEBI:83833"/>
        <dbReference type="ChEBI" id="CHEBI:83834"/>
        <dbReference type="EC" id="5.2.1.8"/>
    </reaction>
</comment>
<evidence type="ECO:0000256" key="5">
    <source>
        <dbReference type="PROSITE-ProRule" id="PRU00277"/>
    </source>
</evidence>
<dbReference type="InterPro" id="IPR001179">
    <property type="entry name" value="PPIase_FKBP_dom"/>
</dbReference>
<comment type="similarity">
    <text evidence="2 6">Belongs to the FKBP-type PPIase family.</text>
</comment>
<evidence type="ECO:0000256" key="7">
    <source>
        <dbReference type="SAM" id="MobiDB-lite"/>
    </source>
</evidence>
<feature type="compositionally biased region" description="Polar residues" evidence="7">
    <location>
        <begin position="33"/>
        <end position="43"/>
    </location>
</feature>
<evidence type="ECO:0000256" key="3">
    <source>
        <dbReference type="ARBA" id="ARBA00023110"/>
    </source>
</evidence>
<sequence length="205" mass="21576">MLRLHHERIKAAFLEWTGVPFVPGAPSNKRTKGGQQSCTNSRPGGSELRPATQTSAECGFDLKVEIPMKALTASAVCAALALAAGFAQAQSKPVTTKSGLVYESVKEGTGANPKASNTVKVHYKGTFPDTGKEFDSSYKRGEPIEFPLQGVIPCWTEGVQMMKVGGKAKLTCPPGIAYGARGAGGVIPPNATLNFEVELLGIRGQ</sequence>
<gene>
    <name evidence="9" type="ORF">ABIE13_001313</name>
</gene>
<evidence type="ECO:0000256" key="1">
    <source>
        <dbReference type="ARBA" id="ARBA00000971"/>
    </source>
</evidence>
<protein>
    <recommendedName>
        <fullName evidence="6">Peptidyl-prolyl cis-trans isomerase</fullName>
        <ecNumber evidence="6">5.2.1.8</ecNumber>
    </recommendedName>
</protein>
<dbReference type="Gene3D" id="3.10.50.40">
    <property type="match status" value="1"/>
</dbReference>
<dbReference type="PROSITE" id="PS50059">
    <property type="entry name" value="FKBP_PPIASE"/>
    <property type="match status" value="1"/>
</dbReference>